<dbReference type="GO" id="GO:0016787">
    <property type="term" value="F:hydrolase activity"/>
    <property type="evidence" value="ECO:0007669"/>
    <property type="project" value="UniProtKB-KW"/>
</dbReference>
<dbReference type="PANTHER" id="PTHR43784:SF2">
    <property type="entry name" value="GDSL-LIKE LIPASE_ACYLHYDROLASE, PUTATIVE (AFU_ORTHOLOGUE AFUA_2G00820)-RELATED"/>
    <property type="match status" value="1"/>
</dbReference>
<dbReference type="CDD" id="cd01832">
    <property type="entry name" value="SGNH_hydrolase_like_1"/>
    <property type="match status" value="1"/>
</dbReference>
<feature type="domain" description="SGNH hydrolase-type esterase" evidence="2">
    <location>
        <begin position="43"/>
        <end position="216"/>
    </location>
</feature>
<dbReference type="InterPro" id="IPR013830">
    <property type="entry name" value="SGNH_hydro"/>
</dbReference>
<comment type="caution">
    <text evidence="3">The sequence shown here is derived from an EMBL/GenBank/DDBJ whole genome shotgun (WGS) entry which is preliminary data.</text>
</comment>
<dbReference type="Gene3D" id="3.40.50.1110">
    <property type="entry name" value="SGNH hydrolase"/>
    <property type="match status" value="1"/>
</dbReference>
<keyword evidence="4" id="KW-1185">Reference proteome</keyword>
<proteinExistence type="predicted"/>
<evidence type="ECO:0000313" key="3">
    <source>
        <dbReference type="EMBL" id="MFD0689924.1"/>
    </source>
</evidence>
<dbReference type="EMBL" id="JBHTGP010000018">
    <property type="protein sequence ID" value="MFD0689924.1"/>
    <property type="molecule type" value="Genomic_DNA"/>
</dbReference>
<dbReference type="InterPro" id="IPR036514">
    <property type="entry name" value="SGNH_hydro_sf"/>
</dbReference>
<name>A0ABW2XUX0_9ACTN</name>
<dbReference type="Pfam" id="PF13472">
    <property type="entry name" value="Lipase_GDSL_2"/>
    <property type="match status" value="1"/>
</dbReference>
<dbReference type="SUPFAM" id="SSF52266">
    <property type="entry name" value="SGNH hydrolase"/>
    <property type="match status" value="1"/>
</dbReference>
<evidence type="ECO:0000256" key="1">
    <source>
        <dbReference type="SAM" id="MobiDB-lite"/>
    </source>
</evidence>
<evidence type="ECO:0000313" key="4">
    <source>
        <dbReference type="Proteomes" id="UP001597063"/>
    </source>
</evidence>
<reference evidence="4" key="1">
    <citation type="journal article" date="2019" name="Int. J. Syst. Evol. Microbiol.">
        <title>The Global Catalogue of Microorganisms (GCM) 10K type strain sequencing project: providing services to taxonomists for standard genome sequencing and annotation.</title>
        <authorList>
            <consortium name="The Broad Institute Genomics Platform"/>
            <consortium name="The Broad Institute Genome Sequencing Center for Infectious Disease"/>
            <person name="Wu L."/>
            <person name="Ma J."/>
        </authorList>
    </citation>
    <scope>NUCLEOTIDE SEQUENCE [LARGE SCALE GENOMIC DNA]</scope>
    <source>
        <strain evidence="4">JCM 9371</strain>
    </source>
</reference>
<organism evidence="3 4">
    <name type="scientific">Actinomadura fibrosa</name>
    <dbReference type="NCBI Taxonomy" id="111802"/>
    <lineage>
        <taxon>Bacteria</taxon>
        <taxon>Bacillati</taxon>
        <taxon>Actinomycetota</taxon>
        <taxon>Actinomycetes</taxon>
        <taxon>Streptosporangiales</taxon>
        <taxon>Thermomonosporaceae</taxon>
        <taxon>Actinomadura</taxon>
    </lineage>
</organism>
<accession>A0ABW2XUX0</accession>
<feature type="region of interest" description="Disordered" evidence="1">
    <location>
        <begin position="1"/>
        <end position="21"/>
    </location>
</feature>
<sequence>MTDLTSPSSSPSSSLTESTDPYCVGEAEADRLLAAAPWRRFAVVGDSLARGIGEPLAGYADSPWCERVAGALRRRHPDLEYRNFGVVGQTAAQVRAAQLGPVLEFAPDLVGLVAGGNDVVNGTFAADAVEAELDAMTAALREAGADVVLFAVQDISGAYPELAAIGPTLLALADLVRAVARRHDAILVDMAAHPTAPSRDMYSSDLLHSSMRGHAVIAAATLTALAERTA</sequence>
<protein>
    <submittedName>
        <fullName evidence="3">SGNH/GDSL hydrolase family protein</fullName>
        <ecNumber evidence="3">3.1.-.-</ecNumber>
    </submittedName>
</protein>
<dbReference type="InterPro" id="IPR053140">
    <property type="entry name" value="GDSL_Rv0518-like"/>
</dbReference>
<dbReference type="EC" id="3.1.-.-" evidence="3"/>
<evidence type="ECO:0000259" key="2">
    <source>
        <dbReference type="Pfam" id="PF13472"/>
    </source>
</evidence>
<dbReference type="RefSeq" id="WP_131758995.1">
    <property type="nucleotide sequence ID" value="NZ_CAACUY010000065.1"/>
</dbReference>
<keyword evidence="3" id="KW-0378">Hydrolase</keyword>
<gene>
    <name evidence="3" type="ORF">ACFQZM_35920</name>
</gene>
<dbReference type="PANTHER" id="PTHR43784">
    <property type="entry name" value="GDSL-LIKE LIPASE/ACYLHYDROLASE, PUTATIVE (AFU_ORTHOLOGUE AFUA_2G00820)-RELATED"/>
    <property type="match status" value="1"/>
</dbReference>
<dbReference type="Proteomes" id="UP001597063">
    <property type="component" value="Unassembled WGS sequence"/>
</dbReference>